<comment type="caution">
    <text evidence="2">Lacks conserved residue(s) required for the propagation of feature annotation.</text>
</comment>
<dbReference type="CDD" id="cd04496">
    <property type="entry name" value="SSB_OBF"/>
    <property type="match status" value="1"/>
</dbReference>
<feature type="short sequence motif" description="Important for interaction with partner proteins" evidence="2">
    <location>
        <begin position="157"/>
        <end position="162"/>
    </location>
</feature>
<keyword evidence="1 2" id="KW-0238">DNA-binding</keyword>
<evidence type="ECO:0000313" key="6">
    <source>
        <dbReference type="Proteomes" id="UP001595817"/>
    </source>
</evidence>
<feature type="region of interest" description="Disordered" evidence="4">
    <location>
        <begin position="102"/>
        <end position="162"/>
    </location>
</feature>
<evidence type="ECO:0000256" key="4">
    <source>
        <dbReference type="SAM" id="MobiDB-lite"/>
    </source>
</evidence>
<protein>
    <recommendedName>
        <fullName evidence="2 3">Single-stranded DNA-binding protein</fullName>
        <shortName evidence="2">SSB</shortName>
    </recommendedName>
</protein>
<dbReference type="InterPro" id="IPR000424">
    <property type="entry name" value="Primosome_PriB/ssb"/>
</dbReference>
<dbReference type="NCBIfam" id="TIGR00621">
    <property type="entry name" value="ssb"/>
    <property type="match status" value="1"/>
</dbReference>
<dbReference type="PROSITE" id="PS50935">
    <property type="entry name" value="SSB"/>
    <property type="match status" value="1"/>
</dbReference>
<evidence type="ECO:0000313" key="5">
    <source>
        <dbReference type="EMBL" id="MFC4411663.1"/>
    </source>
</evidence>
<evidence type="ECO:0000256" key="3">
    <source>
        <dbReference type="PIRNR" id="PIRNR002070"/>
    </source>
</evidence>
<evidence type="ECO:0000256" key="1">
    <source>
        <dbReference type="ARBA" id="ARBA00023125"/>
    </source>
</evidence>
<dbReference type="GO" id="GO:0003677">
    <property type="term" value="F:DNA binding"/>
    <property type="evidence" value="ECO:0007669"/>
    <property type="project" value="UniProtKB-KW"/>
</dbReference>
<keyword evidence="6" id="KW-1185">Reference proteome</keyword>
<dbReference type="InterPro" id="IPR012340">
    <property type="entry name" value="NA-bd_OB-fold"/>
</dbReference>
<comment type="function">
    <text evidence="2">Plays an important role in DNA replication, recombination and repair. Binds to ssDNA and to an array of partner proteins to recruit them to their sites of action during DNA metabolism.</text>
</comment>
<dbReference type="Pfam" id="PF00436">
    <property type="entry name" value="SSB"/>
    <property type="match status" value="1"/>
</dbReference>
<dbReference type="Proteomes" id="UP001595817">
    <property type="component" value="Unassembled WGS sequence"/>
</dbReference>
<gene>
    <name evidence="5" type="primary">ssb</name>
    <name evidence="5" type="ORF">ACFOZY_14825</name>
</gene>
<organism evidence="5 6">
    <name type="scientific">Chungangia koreensis</name>
    <dbReference type="NCBI Taxonomy" id="752657"/>
    <lineage>
        <taxon>Bacteria</taxon>
        <taxon>Bacillati</taxon>
        <taxon>Bacillota</taxon>
        <taxon>Bacilli</taxon>
        <taxon>Lactobacillales</taxon>
        <taxon>Chungangia</taxon>
    </lineage>
</organism>
<evidence type="ECO:0000256" key="2">
    <source>
        <dbReference type="HAMAP-Rule" id="MF_00984"/>
    </source>
</evidence>
<comment type="caution">
    <text evidence="5">The sequence shown here is derived from an EMBL/GenBank/DDBJ whole genome shotgun (WGS) entry which is preliminary data.</text>
</comment>
<keyword evidence="2" id="KW-0234">DNA repair</keyword>
<dbReference type="PANTHER" id="PTHR10302">
    <property type="entry name" value="SINGLE-STRANDED DNA-BINDING PROTEIN"/>
    <property type="match status" value="1"/>
</dbReference>
<dbReference type="InterPro" id="IPR011344">
    <property type="entry name" value="ssDNA-bd"/>
</dbReference>
<dbReference type="RefSeq" id="WP_378156875.1">
    <property type="nucleotide sequence ID" value="NZ_JBHSEC010000022.1"/>
</dbReference>
<keyword evidence="2" id="KW-0233">DNA recombination</keyword>
<comment type="subunit">
    <text evidence="2">Homotetramer.</text>
</comment>
<keyword evidence="2" id="KW-0227">DNA damage</keyword>
<proteinExistence type="inferred from homology"/>
<dbReference type="HAMAP" id="MF_00984">
    <property type="entry name" value="SSB"/>
    <property type="match status" value="1"/>
</dbReference>
<accession>A0ABV8X8M4</accession>
<dbReference type="PIRSF" id="PIRSF002070">
    <property type="entry name" value="SSB"/>
    <property type="match status" value="1"/>
</dbReference>
<dbReference type="EMBL" id="JBHSEC010000022">
    <property type="protein sequence ID" value="MFC4411663.1"/>
    <property type="molecule type" value="Genomic_DNA"/>
</dbReference>
<dbReference type="SUPFAM" id="SSF50249">
    <property type="entry name" value="Nucleic acid-binding proteins"/>
    <property type="match status" value="1"/>
</dbReference>
<feature type="compositionally biased region" description="Low complexity" evidence="4">
    <location>
        <begin position="105"/>
        <end position="138"/>
    </location>
</feature>
<sequence>MINRVVLVGRLTKDPELKYTPNGIAVARFTLAVNRTFSNQQGEREADFINCVVWRKQAENTANFLRKGSLAGVEGRIQTSSFDGQDGKRVFMTEVVADSVQFLEPKSSSSSQQRPQQQPYGGEQGQSYYQNQPNQQNYTRVDEDPFASNSGPIEVSDDDLPF</sequence>
<name>A0ABV8X8M4_9LACT</name>
<reference evidence="6" key="1">
    <citation type="journal article" date="2019" name="Int. J. Syst. Evol. Microbiol.">
        <title>The Global Catalogue of Microorganisms (GCM) 10K type strain sequencing project: providing services to taxonomists for standard genome sequencing and annotation.</title>
        <authorList>
            <consortium name="The Broad Institute Genomics Platform"/>
            <consortium name="The Broad Institute Genome Sequencing Center for Infectious Disease"/>
            <person name="Wu L."/>
            <person name="Ma J."/>
        </authorList>
    </citation>
    <scope>NUCLEOTIDE SEQUENCE [LARGE SCALE GENOMIC DNA]</scope>
    <source>
        <strain evidence="6">CCUG 59778</strain>
    </source>
</reference>
<keyword evidence="2" id="KW-0235">DNA replication</keyword>
<dbReference type="PANTHER" id="PTHR10302:SF27">
    <property type="entry name" value="SINGLE-STRANDED DNA-BINDING PROTEIN"/>
    <property type="match status" value="1"/>
</dbReference>
<dbReference type="Gene3D" id="2.40.50.140">
    <property type="entry name" value="Nucleic acid-binding proteins"/>
    <property type="match status" value="1"/>
</dbReference>